<evidence type="ECO:0000256" key="13">
    <source>
        <dbReference type="ARBA" id="ARBA00025634"/>
    </source>
</evidence>
<evidence type="ECO:0000256" key="11">
    <source>
        <dbReference type="ARBA" id="ARBA00023141"/>
    </source>
</evidence>
<evidence type="ECO:0000256" key="6">
    <source>
        <dbReference type="ARBA" id="ARBA00020653"/>
    </source>
</evidence>
<keyword evidence="11 15" id="KW-0057">Aromatic amino acid biosynthesis</keyword>
<dbReference type="EMBL" id="PVTT01000001">
    <property type="protein sequence ID" value="PRY95064.1"/>
    <property type="molecule type" value="Genomic_DNA"/>
</dbReference>
<dbReference type="RefSeq" id="WP_106159495.1">
    <property type="nucleotide sequence ID" value="NZ_PVTT01000001.1"/>
</dbReference>
<evidence type="ECO:0000256" key="7">
    <source>
        <dbReference type="ARBA" id="ARBA00022605"/>
    </source>
</evidence>
<dbReference type="Gene3D" id="3.60.120.10">
    <property type="entry name" value="Anthranilate synthase"/>
    <property type="match status" value="1"/>
</dbReference>
<feature type="domain" description="Chorismate-utilising enzyme C-terminal" evidence="16">
    <location>
        <begin position="227"/>
        <end position="485"/>
    </location>
</feature>
<comment type="caution">
    <text evidence="18">The sequence shown here is derived from an EMBL/GenBank/DDBJ whole genome shotgun (WGS) entry which is preliminary data.</text>
</comment>
<evidence type="ECO:0000256" key="1">
    <source>
        <dbReference type="ARBA" id="ARBA00001946"/>
    </source>
</evidence>
<dbReference type="UniPathway" id="UPA00035">
    <property type="reaction ID" value="UER00040"/>
</dbReference>
<evidence type="ECO:0000256" key="15">
    <source>
        <dbReference type="RuleBase" id="RU364045"/>
    </source>
</evidence>
<dbReference type="AlphaFoldDB" id="A0A2T0X868"/>
<comment type="function">
    <text evidence="13 15">Part of a heterotetrameric complex that catalyzes the two-step biosynthesis of anthranilate, an intermediate in the biosynthesis of L-tryptophan. In the first step, the glutamine-binding beta subunit (TrpG) of anthranilate synthase (AS) provides the glutamine amidotransferase activity which generates ammonia as a substrate that, along with chorismate, is used in the second step, catalyzed by the large alpha subunit of AS (TrpE) to produce anthranilate. In the absence of TrpG, TrpE can synthesize anthranilate directly from chorismate and high concentrations of ammonia.</text>
</comment>
<accession>A0A2T0X868</accession>
<evidence type="ECO:0000256" key="9">
    <source>
        <dbReference type="ARBA" id="ARBA00022822"/>
    </source>
</evidence>
<keyword evidence="8 15" id="KW-0479">Metal-binding</keyword>
<evidence type="ECO:0000256" key="8">
    <source>
        <dbReference type="ARBA" id="ARBA00022723"/>
    </source>
</evidence>
<proteinExistence type="inferred from homology"/>
<dbReference type="SUPFAM" id="SSF56322">
    <property type="entry name" value="ADC synthase"/>
    <property type="match status" value="1"/>
</dbReference>
<dbReference type="Pfam" id="PF04715">
    <property type="entry name" value="Anth_synt_I_N"/>
    <property type="match status" value="1"/>
</dbReference>
<evidence type="ECO:0000256" key="5">
    <source>
        <dbReference type="ARBA" id="ARBA00012266"/>
    </source>
</evidence>
<keyword evidence="12 15" id="KW-0456">Lyase</keyword>
<organism evidence="18 19">
    <name type="scientific">Hasllibacter halocynthiae</name>
    <dbReference type="NCBI Taxonomy" id="595589"/>
    <lineage>
        <taxon>Bacteria</taxon>
        <taxon>Pseudomonadati</taxon>
        <taxon>Pseudomonadota</taxon>
        <taxon>Alphaproteobacteria</taxon>
        <taxon>Rhodobacterales</taxon>
        <taxon>Roseobacteraceae</taxon>
        <taxon>Hasllibacter</taxon>
    </lineage>
</organism>
<evidence type="ECO:0000256" key="10">
    <source>
        <dbReference type="ARBA" id="ARBA00022842"/>
    </source>
</evidence>
<dbReference type="Pfam" id="PF00425">
    <property type="entry name" value="Chorismate_bind"/>
    <property type="match status" value="1"/>
</dbReference>
<feature type="domain" description="Anthranilate synthase component I N-terminal" evidence="17">
    <location>
        <begin position="27"/>
        <end position="168"/>
    </location>
</feature>
<dbReference type="OrthoDB" id="9803598at2"/>
<dbReference type="GO" id="GO:0004049">
    <property type="term" value="F:anthranilate synthase activity"/>
    <property type="evidence" value="ECO:0007669"/>
    <property type="project" value="UniProtKB-EC"/>
</dbReference>
<sequence>MHPTFDAFAEGFDRGENQLLWIRIAADLDTPVSLFLKLARAAEGSCLLESVTGGEVRGRYSIIGLRPDLIWQCRGGAVRINRAARHDPDGWQDDPADPLASLRALLAESRIAIPDGLPAASAGLFGHLGYDMIRLVERLPDVNPDPIGLPDAMLMRPSVVAVLDGVKGDAILCAPAWAASGLSARAAYAQAAERLMDAVRDLERPVPAPRELTDPGPVAEPVSNFTKDGYLDAVRRAKEYIAAGDIFQVVPAQRWTQDFPLPPFALYRSLRRTNPSPFMFHFDMRAAEGDRFQIVGASPEILVRVMGGEVTIRPIAGTRPRGATPEEDAALEAELLADEKELAEHLMLLDLGRNDVGRVARIGTVRPTEEFTVERYSHVMHIVSNVVGELRGDEDALSALLAGLPAGTVSGAPKVRAMEIIDELEPEKRGVYGGGVGYFSAGGDMDFCIALRTGVLKDGKLYVQAGGGVVHDSDPEAEWQETVAKSNALRAAAADAHRFGEGGNR</sequence>
<dbReference type="GO" id="GO:0000162">
    <property type="term" value="P:L-tryptophan biosynthetic process"/>
    <property type="evidence" value="ECO:0007669"/>
    <property type="project" value="UniProtKB-UniPathway"/>
</dbReference>
<dbReference type="GO" id="GO:0046872">
    <property type="term" value="F:metal ion binding"/>
    <property type="evidence" value="ECO:0007669"/>
    <property type="project" value="UniProtKB-KW"/>
</dbReference>
<evidence type="ECO:0000256" key="3">
    <source>
        <dbReference type="ARBA" id="ARBA00009562"/>
    </source>
</evidence>
<keyword evidence="19" id="KW-1185">Reference proteome</keyword>
<evidence type="ECO:0000256" key="12">
    <source>
        <dbReference type="ARBA" id="ARBA00023239"/>
    </source>
</evidence>
<dbReference type="InterPro" id="IPR005801">
    <property type="entry name" value="ADC_synthase"/>
</dbReference>
<evidence type="ECO:0000259" key="16">
    <source>
        <dbReference type="Pfam" id="PF00425"/>
    </source>
</evidence>
<comment type="subunit">
    <text evidence="4 15">Heterotetramer consisting of two non-identical subunits: a beta subunit (TrpG) and a large alpha subunit (TrpE).</text>
</comment>
<dbReference type="NCBIfam" id="TIGR00564">
    <property type="entry name" value="trpE_most"/>
    <property type="match status" value="1"/>
</dbReference>
<keyword evidence="10 15" id="KW-0460">Magnesium</keyword>
<dbReference type="InterPro" id="IPR019999">
    <property type="entry name" value="Anth_synth_I-like"/>
</dbReference>
<dbReference type="InterPro" id="IPR006805">
    <property type="entry name" value="Anth_synth_I_N"/>
</dbReference>
<comment type="pathway">
    <text evidence="2 15">Amino-acid biosynthesis; L-tryptophan biosynthesis; L-tryptophan from chorismate: step 1/5.</text>
</comment>
<name>A0A2T0X868_9RHOB</name>
<comment type="catalytic activity">
    <reaction evidence="14 15">
        <text>chorismate + L-glutamine = anthranilate + pyruvate + L-glutamate + H(+)</text>
        <dbReference type="Rhea" id="RHEA:21732"/>
        <dbReference type="ChEBI" id="CHEBI:15361"/>
        <dbReference type="ChEBI" id="CHEBI:15378"/>
        <dbReference type="ChEBI" id="CHEBI:16567"/>
        <dbReference type="ChEBI" id="CHEBI:29748"/>
        <dbReference type="ChEBI" id="CHEBI:29985"/>
        <dbReference type="ChEBI" id="CHEBI:58359"/>
        <dbReference type="EC" id="4.1.3.27"/>
    </reaction>
</comment>
<evidence type="ECO:0000256" key="2">
    <source>
        <dbReference type="ARBA" id="ARBA00004873"/>
    </source>
</evidence>
<reference evidence="18 19" key="1">
    <citation type="submission" date="2018-03" db="EMBL/GenBank/DDBJ databases">
        <title>Genomic Encyclopedia of Archaeal and Bacterial Type Strains, Phase II (KMG-II): from individual species to whole genera.</title>
        <authorList>
            <person name="Goeker M."/>
        </authorList>
    </citation>
    <scope>NUCLEOTIDE SEQUENCE [LARGE SCALE GENOMIC DNA]</scope>
    <source>
        <strain evidence="18 19">DSM 29318</strain>
    </source>
</reference>
<evidence type="ECO:0000256" key="4">
    <source>
        <dbReference type="ARBA" id="ARBA00011575"/>
    </source>
</evidence>
<comment type="cofactor">
    <cofactor evidence="1 15">
        <name>Mg(2+)</name>
        <dbReference type="ChEBI" id="CHEBI:18420"/>
    </cofactor>
</comment>
<comment type="similarity">
    <text evidence="3 15">Belongs to the anthranilate synthase component I family.</text>
</comment>
<gene>
    <name evidence="15" type="primary">trpE</name>
    <name evidence="18" type="ORF">BCF33_0676</name>
</gene>
<protein>
    <recommendedName>
        <fullName evidence="6 15">Anthranilate synthase component 1</fullName>
        <ecNumber evidence="5 15">4.1.3.27</ecNumber>
    </recommendedName>
</protein>
<evidence type="ECO:0000259" key="17">
    <source>
        <dbReference type="Pfam" id="PF04715"/>
    </source>
</evidence>
<dbReference type="InterPro" id="IPR005256">
    <property type="entry name" value="Anth_synth_I_PabB"/>
</dbReference>
<dbReference type="InterPro" id="IPR015890">
    <property type="entry name" value="Chorismate_C"/>
</dbReference>
<dbReference type="Proteomes" id="UP000238801">
    <property type="component" value="Unassembled WGS sequence"/>
</dbReference>
<dbReference type="PANTHER" id="PTHR11236">
    <property type="entry name" value="AMINOBENZOATE/ANTHRANILATE SYNTHASE"/>
    <property type="match status" value="1"/>
</dbReference>
<evidence type="ECO:0000313" key="19">
    <source>
        <dbReference type="Proteomes" id="UP000238801"/>
    </source>
</evidence>
<dbReference type="EC" id="4.1.3.27" evidence="5 15"/>
<dbReference type="PRINTS" id="PR00095">
    <property type="entry name" value="ANTSNTHASEI"/>
</dbReference>
<evidence type="ECO:0000256" key="14">
    <source>
        <dbReference type="ARBA" id="ARBA00047683"/>
    </source>
</evidence>
<evidence type="ECO:0000313" key="18">
    <source>
        <dbReference type="EMBL" id="PRY95064.1"/>
    </source>
</evidence>
<keyword evidence="9 15" id="KW-0822">Tryptophan biosynthesis</keyword>
<dbReference type="PANTHER" id="PTHR11236:SF48">
    <property type="entry name" value="ISOCHORISMATE SYNTHASE MENF"/>
    <property type="match status" value="1"/>
</dbReference>
<keyword evidence="7 15" id="KW-0028">Amino-acid biosynthesis</keyword>